<dbReference type="InterPro" id="IPR046864">
    <property type="entry name" value="VasX_N"/>
</dbReference>
<evidence type="ECO:0000313" key="4">
    <source>
        <dbReference type="Proteomes" id="UP000022082"/>
    </source>
</evidence>
<dbReference type="Pfam" id="PF20249">
    <property type="entry name" value="VasX_N"/>
    <property type="match status" value="1"/>
</dbReference>
<protein>
    <submittedName>
        <fullName evidence="3">Putative transmembrane protein</fullName>
    </submittedName>
</protein>
<name>A0A015X3U4_BACFG</name>
<feature type="domain" description="Toxin VasX N-terminal region" evidence="2">
    <location>
        <begin position="65"/>
        <end position="181"/>
    </location>
</feature>
<sequence>MENHIIASFSLKASGRGKEATGGKLYIVDCVRLYLLRHVPYSPETSSYSIAPLKEVREYDTVPGLPDLKSHGYSYILNPLRKGFVYVYIEKKSGQGIYREYEVSEEGSLTNLVWSDANDDRVSWDNPNRELSRPYLPLKRELDKKLWITFSPVRWSQKYAEDLLNDADKRNRRMQAIDCAKCFDGSFCQDSMSVEDANESWLYSRYMGEDTESNYDYCQAAFSSRHNDRKRRAYANVAQDGDSGDFYVTVLDPLGVADFLCRDYTSKCKELQAFIEKMRTGDFEDPYKRSELSALIDLGIVTYRMWDTPTSLFYKYRSHLNENLLKAVLKVEERKAIRKKINKIRYALNDTMRDAAYKLAVEDYLNNDTYGQLKGKEMLFKHFEGVLVEPEKIDGYMDGPINAAGIRSSGEPDVDDFIDKFVLGDENTAKLLRTEWDLDKISASTALVATAGVTLDSAVNGLFEWIPKIKNAKRQEILLINTFRFTTNNGRHTVKFPACEIPDRLIGKIDYSHLTTSTYAGKGRAYSIDFERVRDSKGNPLSTKASSWAKLDKLEVTVDTAMSRWKKSILNLGNKRWMKGLEKFVNSPHFLRGMAGLSIICLGIAVRKEEKTIKDKLDITAYSAEIAFLSMKYVNQSKTIEKMMPQLSVKWVGLATGLLFAGSAIWDGVSLFDSDQDAAANLLITSGVSGALSSIFFFVEMATGVAIALALISFASYALAEWIRRNELQLLLENCAYGIEYNFKADSGAQLLELARAKSIYVKRQNLLLRQPWVLSQLTNLEQGLMSASMRLYFTFERISYHESTISFKSVLLDYITFTFHLFNMPLIEGSAEISLLHINEQGKESILNDFLLDEYQDNVTVNAEKGTVTVRFNIRRGIVDRYKKYFTGGQIKAMIRTTHITATGETIHTPTNIHGKEQCAAFYIKYKNTHSVSQTMSKVGASGARKDIPLENGVSFVSYSRKDLPLENDRLYEECASTKAEIEPKWQE</sequence>
<reference evidence="3 4" key="1">
    <citation type="submission" date="2014-02" db="EMBL/GenBank/DDBJ databases">
        <authorList>
            <person name="Sears C."/>
            <person name="Carroll K."/>
            <person name="Sack B.R."/>
            <person name="Qadri F."/>
            <person name="Myers L.L."/>
            <person name="Chung G.-T."/>
            <person name="Escheverria P."/>
            <person name="Fraser C.M."/>
            <person name="Sadzewicz L."/>
            <person name="Shefchek K.A."/>
            <person name="Tallon L."/>
            <person name="Das S.P."/>
            <person name="Daugherty S."/>
            <person name="Mongodin E.F."/>
        </authorList>
    </citation>
    <scope>NUCLEOTIDE SEQUENCE [LARGE SCALE GENOMIC DNA]</scope>
    <source>
        <strain evidence="3 4">S36L11</strain>
    </source>
</reference>
<accession>A0A015X3U4</accession>
<keyword evidence="1" id="KW-0472">Membrane</keyword>
<dbReference type="PATRIC" id="fig|1339327.3.peg.2618"/>
<evidence type="ECO:0000259" key="2">
    <source>
        <dbReference type="Pfam" id="PF20249"/>
    </source>
</evidence>
<organism evidence="3 4">
    <name type="scientific">Bacteroides fragilis str. S36L11</name>
    <dbReference type="NCBI Taxonomy" id="1339327"/>
    <lineage>
        <taxon>Bacteria</taxon>
        <taxon>Pseudomonadati</taxon>
        <taxon>Bacteroidota</taxon>
        <taxon>Bacteroidia</taxon>
        <taxon>Bacteroidales</taxon>
        <taxon>Bacteroidaceae</taxon>
        <taxon>Bacteroides</taxon>
    </lineage>
</organism>
<dbReference type="CDD" id="cd20707">
    <property type="entry name" value="MIX_III"/>
    <property type="match status" value="1"/>
</dbReference>
<evidence type="ECO:0000313" key="3">
    <source>
        <dbReference type="EMBL" id="EXZ28805.1"/>
    </source>
</evidence>
<dbReference type="EMBL" id="JGDJ01000190">
    <property type="protein sequence ID" value="EXZ28805.1"/>
    <property type="molecule type" value="Genomic_DNA"/>
</dbReference>
<keyword evidence="1" id="KW-1133">Transmembrane helix</keyword>
<feature type="transmembrane region" description="Helical" evidence="1">
    <location>
        <begin position="647"/>
        <end position="666"/>
    </location>
</feature>
<dbReference type="Proteomes" id="UP000022082">
    <property type="component" value="Unassembled WGS sequence"/>
</dbReference>
<gene>
    <name evidence="3" type="ORF">M136_1988</name>
</gene>
<evidence type="ECO:0000256" key="1">
    <source>
        <dbReference type="SAM" id="Phobius"/>
    </source>
</evidence>
<keyword evidence="1 3" id="KW-0812">Transmembrane</keyword>
<proteinExistence type="predicted"/>
<feature type="transmembrane region" description="Helical" evidence="1">
    <location>
        <begin position="695"/>
        <end position="720"/>
    </location>
</feature>
<dbReference type="AlphaFoldDB" id="A0A015X3U4"/>
<dbReference type="RefSeq" id="WP_011202656.1">
    <property type="nucleotide sequence ID" value="NZ_JGDJ01000190.1"/>
</dbReference>
<comment type="caution">
    <text evidence="3">The sequence shown here is derived from an EMBL/GenBank/DDBJ whole genome shotgun (WGS) entry which is preliminary data.</text>
</comment>
<feature type="transmembrane region" description="Helical" evidence="1">
    <location>
        <begin position="589"/>
        <end position="606"/>
    </location>
</feature>